<organism evidence="1 2">
    <name type="scientific">Mytilus galloprovincialis</name>
    <name type="common">Mediterranean mussel</name>
    <dbReference type="NCBI Taxonomy" id="29158"/>
    <lineage>
        <taxon>Eukaryota</taxon>
        <taxon>Metazoa</taxon>
        <taxon>Spiralia</taxon>
        <taxon>Lophotrochozoa</taxon>
        <taxon>Mollusca</taxon>
        <taxon>Bivalvia</taxon>
        <taxon>Autobranchia</taxon>
        <taxon>Pteriomorphia</taxon>
        <taxon>Mytilida</taxon>
        <taxon>Mytiloidea</taxon>
        <taxon>Mytilidae</taxon>
        <taxon>Mytilinae</taxon>
        <taxon>Mytilus</taxon>
    </lineage>
</organism>
<accession>A0A8B6GFM3</accession>
<reference evidence="1" key="1">
    <citation type="submission" date="2018-11" db="EMBL/GenBank/DDBJ databases">
        <authorList>
            <person name="Alioto T."/>
            <person name="Alioto T."/>
        </authorList>
    </citation>
    <scope>NUCLEOTIDE SEQUENCE</scope>
</reference>
<protein>
    <submittedName>
        <fullName evidence="1">Uncharacterized protein</fullName>
    </submittedName>
</protein>
<keyword evidence="2" id="KW-1185">Reference proteome</keyword>
<sequence length="62" mass="6900">MDQRSQPPPNSLAITTACCRPDQGIVRDISHDIRTDQECVKCLFMADVMGMQTTTLTLMSAR</sequence>
<proteinExistence type="predicted"/>
<dbReference type="AlphaFoldDB" id="A0A8B6GFM3"/>
<evidence type="ECO:0000313" key="1">
    <source>
        <dbReference type="EMBL" id="VDI63272.1"/>
    </source>
</evidence>
<name>A0A8B6GFM3_MYTGA</name>
<evidence type="ECO:0000313" key="2">
    <source>
        <dbReference type="Proteomes" id="UP000596742"/>
    </source>
</evidence>
<dbReference type="PROSITE" id="PS51257">
    <property type="entry name" value="PROKAR_LIPOPROTEIN"/>
    <property type="match status" value="1"/>
</dbReference>
<comment type="caution">
    <text evidence="1">The sequence shown here is derived from an EMBL/GenBank/DDBJ whole genome shotgun (WGS) entry which is preliminary data.</text>
</comment>
<dbReference type="EMBL" id="UYJE01008366">
    <property type="protein sequence ID" value="VDI63272.1"/>
    <property type="molecule type" value="Genomic_DNA"/>
</dbReference>
<dbReference type="Proteomes" id="UP000596742">
    <property type="component" value="Unassembled WGS sequence"/>
</dbReference>
<gene>
    <name evidence="1" type="ORF">MGAL_10B073614</name>
</gene>